<dbReference type="Proteomes" id="UP000707206">
    <property type="component" value="Unassembled WGS sequence"/>
</dbReference>
<keyword evidence="1" id="KW-1133">Transmembrane helix</keyword>
<comment type="caution">
    <text evidence="2">The sequence shown here is derived from an EMBL/GenBank/DDBJ whole genome shotgun (WGS) entry which is preliminary data.</text>
</comment>
<sequence>MGRLGKILLKSLLGLLLLGVIAFGVLYLVYNEPLPQGNTGPAADALAKKMLKAVNYEQYKATRFLEWTFAGGAHRYKWDKENGKVKVSWSNHQVNLNLNDPGSSTVLQDNVFITGEGKVALTQKALDYFNNDSFWLVAPFKVFDEGTERSLVQLEDGSKGLLVSYTTGGTTPGDSYLWKLDSSGFPKSYQMWVKIIPIGGLEATWDDWKVMPNGLFLPASHKIGPITLYIGNVEAYK</sequence>
<evidence type="ECO:0000313" key="2">
    <source>
        <dbReference type="EMBL" id="NHF60051.1"/>
    </source>
</evidence>
<name>A0A967ATE2_9FLAO</name>
<dbReference type="AlphaFoldDB" id="A0A967ATE2"/>
<protein>
    <submittedName>
        <fullName evidence="2">Uncharacterized protein</fullName>
    </submittedName>
</protein>
<reference evidence="2" key="1">
    <citation type="submission" date="2019-07" db="EMBL/GenBank/DDBJ databases">
        <authorList>
            <person name="De-Chao Zhang Q."/>
        </authorList>
    </citation>
    <scope>NUCLEOTIDE SEQUENCE</scope>
    <source>
        <strain evidence="2">TP-CH-4</strain>
    </source>
</reference>
<reference evidence="2" key="2">
    <citation type="submission" date="2020-03" db="EMBL/GenBank/DDBJ databases">
        <title>Flavobacteriaceae bacterium strain TP-CH-4, a member of the family Flavobacteriaceae isolated from a deep-sea seamount.</title>
        <authorList>
            <person name="Zhang D.-C."/>
        </authorList>
    </citation>
    <scope>NUCLEOTIDE SEQUENCE</scope>
    <source>
        <strain evidence="2">TP-CH-4</strain>
    </source>
</reference>
<organism evidence="2 3">
    <name type="scientific">Pelagihabitans pacificus</name>
    <dbReference type="NCBI Taxonomy" id="2696054"/>
    <lineage>
        <taxon>Bacteria</taxon>
        <taxon>Pseudomonadati</taxon>
        <taxon>Bacteroidota</taxon>
        <taxon>Flavobacteriia</taxon>
        <taxon>Flavobacteriales</taxon>
        <taxon>Flavobacteriaceae</taxon>
        <taxon>Pelagihabitans</taxon>
    </lineage>
</organism>
<accession>A0A967ATE2</accession>
<feature type="transmembrane region" description="Helical" evidence="1">
    <location>
        <begin position="12"/>
        <end position="30"/>
    </location>
</feature>
<dbReference type="EMBL" id="VIKU02000003">
    <property type="protein sequence ID" value="NHF60051.1"/>
    <property type="molecule type" value="Genomic_DNA"/>
</dbReference>
<keyword evidence="3" id="KW-1185">Reference proteome</keyword>
<dbReference type="RefSeq" id="WP_152574555.1">
    <property type="nucleotide sequence ID" value="NZ_VIKU02000003.1"/>
</dbReference>
<gene>
    <name evidence="2" type="ORF">FK220_011905</name>
</gene>
<evidence type="ECO:0000313" key="3">
    <source>
        <dbReference type="Proteomes" id="UP000707206"/>
    </source>
</evidence>
<keyword evidence="1" id="KW-0472">Membrane</keyword>
<evidence type="ECO:0000256" key="1">
    <source>
        <dbReference type="SAM" id="Phobius"/>
    </source>
</evidence>
<keyword evidence="1" id="KW-0812">Transmembrane</keyword>
<proteinExistence type="predicted"/>